<feature type="region of interest" description="Disordered" evidence="1">
    <location>
        <begin position="310"/>
        <end position="418"/>
    </location>
</feature>
<organism evidence="2 3">
    <name type="scientific">Caulochytrium protostelioides</name>
    <dbReference type="NCBI Taxonomy" id="1555241"/>
    <lineage>
        <taxon>Eukaryota</taxon>
        <taxon>Fungi</taxon>
        <taxon>Fungi incertae sedis</taxon>
        <taxon>Chytridiomycota</taxon>
        <taxon>Chytridiomycota incertae sedis</taxon>
        <taxon>Chytridiomycetes</taxon>
        <taxon>Caulochytriales</taxon>
        <taxon>Caulochytriaceae</taxon>
        <taxon>Caulochytrium</taxon>
    </lineage>
</organism>
<proteinExistence type="predicted"/>
<feature type="compositionally biased region" description="Low complexity" evidence="1">
    <location>
        <begin position="346"/>
        <end position="355"/>
    </location>
</feature>
<evidence type="ECO:0000313" key="2">
    <source>
        <dbReference type="EMBL" id="RKP00868.1"/>
    </source>
</evidence>
<accession>A0A4P9X6R4</accession>
<keyword evidence="3" id="KW-1185">Reference proteome</keyword>
<sequence length="541" mass="55983">MLPAAPRAAAPRATSHAKARAGRAKLTRLHTSPSATALFPPPDPLGLPVVPTVHGPQSAPDRAMGGATAAVAVAGRRDGHLRDSPRPLGHAAPGQDGLDAASFEPAAAAVAAEMPSAMAAPSARSISPRRARPERVPDIVLNTPRLQLVLLGRYGACSPLAASAAMAAAPDAAAAAAACRHTIRYDVWDVRLRPDSVPRCVHGDHSACIRGPTRSVGVLIANALCAGPHPPPPHGPTPHGVPAATPLSPAASPAAGPIGAPAVVQTMTFWLAVRPAFRRQGLAFEALKAWLGHTFRSHAPVPVTGVVASPLAPPPPVTPPDTYDALAVAHDGDDDDDDDDDHHHVAATSTLSSASPPRTVPLDWRAFPTPPTPLAGGRTDARSASAALPQSAPALAMTTRSPPHRPRAAPRRPTSGHRSAVAQSLATVASRAVCASAPTHGAAMRVLEKMGMSRGFGLDVNLHAQPGPWYGLTRQEFTNLWGGDGDDDDDDDGDDDAADIHSTIALCDGAVDHQCRHFLQPCHESSIHSICSVSRVMYTSF</sequence>
<dbReference type="EMBL" id="ML014195">
    <property type="protein sequence ID" value="RKP00868.1"/>
    <property type="molecule type" value="Genomic_DNA"/>
</dbReference>
<feature type="compositionally biased region" description="Basic residues" evidence="1">
    <location>
        <begin position="15"/>
        <end position="28"/>
    </location>
</feature>
<name>A0A4P9X6R4_9FUNG</name>
<protein>
    <submittedName>
        <fullName evidence="2">Uncharacterized protein</fullName>
    </submittedName>
</protein>
<gene>
    <name evidence="2" type="ORF">CXG81DRAFT_19266</name>
</gene>
<feature type="region of interest" description="Disordered" evidence="1">
    <location>
        <begin position="1"/>
        <end position="43"/>
    </location>
</feature>
<evidence type="ECO:0000313" key="3">
    <source>
        <dbReference type="Proteomes" id="UP000274922"/>
    </source>
</evidence>
<dbReference type="Proteomes" id="UP000274922">
    <property type="component" value="Unassembled WGS sequence"/>
</dbReference>
<feature type="compositionally biased region" description="Low complexity" evidence="1">
    <location>
        <begin position="1"/>
        <end position="14"/>
    </location>
</feature>
<dbReference type="AlphaFoldDB" id="A0A4P9X6R4"/>
<reference evidence="3" key="1">
    <citation type="journal article" date="2018" name="Nat. Microbiol.">
        <title>Leveraging single-cell genomics to expand the fungal tree of life.</title>
        <authorList>
            <person name="Ahrendt S.R."/>
            <person name="Quandt C.A."/>
            <person name="Ciobanu D."/>
            <person name="Clum A."/>
            <person name="Salamov A."/>
            <person name="Andreopoulos B."/>
            <person name="Cheng J.F."/>
            <person name="Woyke T."/>
            <person name="Pelin A."/>
            <person name="Henrissat B."/>
            <person name="Reynolds N.K."/>
            <person name="Benny G.L."/>
            <person name="Smith M.E."/>
            <person name="James T.Y."/>
            <person name="Grigoriev I.V."/>
        </authorList>
    </citation>
    <scope>NUCLEOTIDE SEQUENCE [LARGE SCALE GENOMIC DNA]</scope>
    <source>
        <strain evidence="3">ATCC 52028</strain>
    </source>
</reference>
<feature type="region of interest" description="Disordered" evidence="1">
    <location>
        <begin position="78"/>
        <end position="99"/>
    </location>
</feature>
<evidence type="ECO:0000256" key="1">
    <source>
        <dbReference type="SAM" id="MobiDB-lite"/>
    </source>
</evidence>
<feature type="compositionally biased region" description="Low complexity" evidence="1">
    <location>
        <begin position="382"/>
        <end position="401"/>
    </location>
</feature>